<dbReference type="AlphaFoldDB" id="A0AB33J0Q8"/>
<evidence type="ECO:0000313" key="1">
    <source>
        <dbReference type="EMBL" id="BFO73805.1"/>
    </source>
</evidence>
<sequence>MGTISNKTISELLKKTWQSTPSAEEDSYVERNLYRLYGIKVSELTTEDIRFLINQGVLLEILIPQAFRILEKDLFAEGDFYAGDLLNAVMEVEELFWTHHPDILTTLLRILRSNMDKIKEYDGPRSVRRNIEKFIDRK</sequence>
<dbReference type="CDD" id="cd20691">
    <property type="entry name" value="CdiI_EC536-like"/>
    <property type="match status" value="1"/>
</dbReference>
<dbReference type="EMBL" id="AP035786">
    <property type="protein sequence ID" value="BFO73805.1"/>
    <property type="molecule type" value="Genomic_DNA"/>
</dbReference>
<accession>A0AB33J0Q8</accession>
<gene>
    <name evidence="1" type="ORF">GTC17254_14020</name>
</gene>
<dbReference type="Pfam" id="PF18616">
    <property type="entry name" value="CdiI_3"/>
    <property type="match status" value="1"/>
</dbReference>
<proteinExistence type="predicted"/>
<reference evidence="1" key="1">
    <citation type="submission" date="2024-07" db="EMBL/GenBank/DDBJ databases">
        <title>Complete genome sequence of Prevotella sp. YM-2024 GTC17254.</title>
        <authorList>
            <person name="Hayashi M."/>
            <person name="Muto Y."/>
            <person name="Tanaka K."/>
            <person name="Niwa H."/>
        </authorList>
    </citation>
    <scope>NUCLEOTIDE SEQUENCE</scope>
    <source>
        <strain evidence="1">GTC17254</strain>
    </source>
</reference>
<protein>
    <submittedName>
        <fullName evidence="1">Uncharacterized protein</fullName>
    </submittedName>
</protein>
<dbReference type="InterPro" id="IPR040547">
    <property type="entry name" value="CdiI"/>
</dbReference>
<organism evidence="1">
    <name type="scientific">Prevotella sp. GTC17254</name>
    <dbReference type="NCBI Taxonomy" id="3236794"/>
    <lineage>
        <taxon>Bacteria</taxon>
        <taxon>Pseudomonadati</taxon>
        <taxon>Bacteroidota</taxon>
        <taxon>Bacteroidia</taxon>
        <taxon>Bacteroidales</taxon>
        <taxon>Prevotellaceae</taxon>
        <taxon>Prevotella</taxon>
    </lineage>
</organism>
<name>A0AB33J0Q8_9BACT</name>